<name>A0A0D3A8Z2_BRAOL</name>
<evidence type="ECO:0000313" key="1">
    <source>
        <dbReference type="EnsemblPlants" id="Bo1g072270.1"/>
    </source>
</evidence>
<proteinExistence type="predicted"/>
<protein>
    <submittedName>
        <fullName evidence="1">Uncharacterized protein</fullName>
    </submittedName>
</protein>
<reference evidence="1 2" key="1">
    <citation type="journal article" date="2014" name="Genome Biol.">
        <title>Transcriptome and methylome profiling reveals relics of genome dominance in the mesopolyploid Brassica oleracea.</title>
        <authorList>
            <person name="Parkin I.A."/>
            <person name="Koh C."/>
            <person name="Tang H."/>
            <person name="Robinson S.J."/>
            <person name="Kagale S."/>
            <person name="Clarke W.E."/>
            <person name="Town C.D."/>
            <person name="Nixon J."/>
            <person name="Krishnakumar V."/>
            <person name="Bidwell S.L."/>
            <person name="Denoeud F."/>
            <person name="Belcram H."/>
            <person name="Links M.G."/>
            <person name="Just J."/>
            <person name="Clarke C."/>
            <person name="Bender T."/>
            <person name="Huebert T."/>
            <person name="Mason A.S."/>
            <person name="Pires J.C."/>
            <person name="Barker G."/>
            <person name="Moore J."/>
            <person name="Walley P.G."/>
            <person name="Manoli S."/>
            <person name="Batley J."/>
            <person name="Edwards D."/>
            <person name="Nelson M.N."/>
            <person name="Wang X."/>
            <person name="Paterson A.H."/>
            <person name="King G."/>
            <person name="Bancroft I."/>
            <person name="Chalhoub B."/>
            <person name="Sharpe A.G."/>
        </authorList>
    </citation>
    <scope>NUCLEOTIDE SEQUENCE</scope>
    <source>
        <strain evidence="1 2">cv. TO1000</strain>
    </source>
</reference>
<dbReference type="EnsemblPlants" id="Bo1g072270.1">
    <property type="protein sequence ID" value="Bo1g072270.1"/>
    <property type="gene ID" value="Bo1g072270"/>
</dbReference>
<dbReference type="Proteomes" id="UP000032141">
    <property type="component" value="Chromosome C1"/>
</dbReference>
<accession>A0A0D3A8Z2</accession>
<sequence length="70" mass="8487">MDFMKMEGLSISNHGIYEDGRPIYIKCLGQVIPVSYRYYNEGYLKYHVHEFEKPLQQKLNQRLYMLRKVI</sequence>
<dbReference type="Gramene" id="Bo1g072270.1">
    <property type="protein sequence ID" value="Bo1g072270.1"/>
    <property type="gene ID" value="Bo1g072270"/>
</dbReference>
<keyword evidence="2" id="KW-1185">Reference proteome</keyword>
<evidence type="ECO:0000313" key="2">
    <source>
        <dbReference type="Proteomes" id="UP000032141"/>
    </source>
</evidence>
<organism evidence="1 2">
    <name type="scientific">Brassica oleracea var. oleracea</name>
    <dbReference type="NCBI Taxonomy" id="109376"/>
    <lineage>
        <taxon>Eukaryota</taxon>
        <taxon>Viridiplantae</taxon>
        <taxon>Streptophyta</taxon>
        <taxon>Embryophyta</taxon>
        <taxon>Tracheophyta</taxon>
        <taxon>Spermatophyta</taxon>
        <taxon>Magnoliopsida</taxon>
        <taxon>eudicotyledons</taxon>
        <taxon>Gunneridae</taxon>
        <taxon>Pentapetalae</taxon>
        <taxon>rosids</taxon>
        <taxon>malvids</taxon>
        <taxon>Brassicales</taxon>
        <taxon>Brassicaceae</taxon>
        <taxon>Brassiceae</taxon>
        <taxon>Brassica</taxon>
    </lineage>
</organism>
<reference evidence="1" key="2">
    <citation type="submission" date="2015-03" db="UniProtKB">
        <authorList>
            <consortium name="EnsemblPlants"/>
        </authorList>
    </citation>
    <scope>IDENTIFICATION</scope>
</reference>
<dbReference type="AlphaFoldDB" id="A0A0D3A8Z2"/>
<dbReference type="HOGENOM" id="CLU_2761268_0_0_1"/>